<proteinExistence type="predicted"/>
<dbReference type="SUPFAM" id="SSF52540">
    <property type="entry name" value="P-loop containing nucleoside triphosphate hydrolases"/>
    <property type="match status" value="1"/>
</dbReference>
<keyword evidence="4" id="KW-1185">Reference proteome</keyword>
<dbReference type="EMBL" id="JBHSOF010000006">
    <property type="protein sequence ID" value="MFC5662736.1"/>
    <property type="molecule type" value="Genomic_DNA"/>
</dbReference>
<evidence type="ECO:0000256" key="2">
    <source>
        <dbReference type="ARBA" id="ARBA00022840"/>
    </source>
</evidence>
<dbReference type="InterPro" id="IPR027417">
    <property type="entry name" value="P-loop_NTPase"/>
</dbReference>
<evidence type="ECO:0000313" key="3">
    <source>
        <dbReference type="EMBL" id="MFC5662736.1"/>
    </source>
</evidence>
<protein>
    <submittedName>
        <fullName evidence="3">Cell division protein ZapE</fullName>
    </submittedName>
</protein>
<dbReference type="Proteomes" id="UP001595975">
    <property type="component" value="Unassembled WGS sequence"/>
</dbReference>
<dbReference type="RefSeq" id="WP_380224366.1">
    <property type="nucleotide sequence ID" value="NZ_JBHSOF010000006.1"/>
</dbReference>
<comment type="caution">
    <text evidence="3">The sequence shown here is derived from an EMBL/GenBank/DDBJ whole genome shotgun (WGS) entry which is preliminary data.</text>
</comment>
<dbReference type="PANTHER" id="PTHR12169">
    <property type="entry name" value="ATPASE N2B"/>
    <property type="match status" value="1"/>
</dbReference>
<evidence type="ECO:0000256" key="1">
    <source>
        <dbReference type="ARBA" id="ARBA00022741"/>
    </source>
</evidence>
<dbReference type="NCBIfam" id="NF040713">
    <property type="entry name" value="ZapE"/>
    <property type="match status" value="1"/>
</dbReference>
<dbReference type="Gene3D" id="3.40.50.300">
    <property type="entry name" value="P-loop containing nucleotide triphosphate hydrolases"/>
    <property type="match status" value="1"/>
</dbReference>
<sequence>MLETFERAARQAGFTLDDAQRAAATRLSRLGTELAGRRRLFAGPPPRGLYVWGPVGRGKSWLTETFYEALPLPRKHRVHFHAFFREFHTVYARHRRERNACDLAVAELLGDCRLLFFDEFHVHDPGDAMMMGRVLTSLFERRITLVATSNYPPAGLLPNPVHHHMFEPTIKLLEASLDVVEVAGPRDYRGERPAQGARSRFETGRYLGPADPRQLRAAGLEPPTADERRQLDVGGRTLTARAVRGSLVWFDFHELCAERTSTIDFLTLADRYDTWVLAGLPRLSSTDRDAAQRFANLVDVLHDRDARLHLVADAPLAEALHGDALPLDIARTASRLRLLTPA</sequence>
<dbReference type="Pfam" id="PF03969">
    <property type="entry name" value="AFG1_ATPase"/>
    <property type="match status" value="1"/>
</dbReference>
<keyword evidence="3" id="KW-0132">Cell division</keyword>
<gene>
    <name evidence="3" type="primary">zapE</name>
    <name evidence="3" type="ORF">ACFP3U_07025</name>
</gene>
<keyword evidence="1" id="KW-0547">Nucleotide-binding</keyword>
<evidence type="ECO:0000313" key="4">
    <source>
        <dbReference type="Proteomes" id="UP001595975"/>
    </source>
</evidence>
<dbReference type="PANTHER" id="PTHR12169:SF6">
    <property type="entry name" value="AFG1-LIKE ATPASE"/>
    <property type="match status" value="1"/>
</dbReference>
<keyword evidence="2" id="KW-0067">ATP-binding</keyword>
<accession>A0ABW0WWX5</accession>
<name>A0ABW0WWX5_9ACTN</name>
<organism evidence="3 4">
    <name type="scientific">Kitasatospora misakiensis</name>
    <dbReference type="NCBI Taxonomy" id="67330"/>
    <lineage>
        <taxon>Bacteria</taxon>
        <taxon>Bacillati</taxon>
        <taxon>Actinomycetota</taxon>
        <taxon>Actinomycetes</taxon>
        <taxon>Kitasatosporales</taxon>
        <taxon>Streptomycetaceae</taxon>
        <taxon>Kitasatospora</taxon>
    </lineage>
</organism>
<keyword evidence="3" id="KW-0131">Cell cycle</keyword>
<reference evidence="4" key="1">
    <citation type="journal article" date="2019" name="Int. J. Syst. Evol. Microbiol.">
        <title>The Global Catalogue of Microorganisms (GCM) 10K type strain sequencing project: providing services to taxonomists for standard genome sequencing and annotation.</title>
        <authorList>
            <consortium name="The Broad Institute Genomics Platform"/>
            <consortium name="The Broad Institute Genome Sequencing Center for Infectious Disease"/>
            <person name="Wu L."/>
            <person name="Ma J."/>
        </authorList>
    </citation>
    <scope>NUCLEOTIDE SEQUENCE [LARGE SCALE GENOMIC DNA]</scope>
    <source>
        <strain evidence="4">CGMCC 4.1437</strain>
    </source>
</reference>
<dbReference type="InterPro" id="IPR005654">
    <property type="entry name" value="ATPase_AFG1-like"/>
</dbReference>
<dbReference type="GO" id="GO:0051301">
    <property type="term" value="P:cell division"/>
    <property type="evidence" value="ECO:0007669"/>
    <property type="project" value="UniProtKB-KW"/>
</dbReference>